<feature type="domain" description="DUF569" evidence="2">
    <location>
        <begin position="45"/>
        <end position="87"/>
    </location>
</feature>
<evidence type="ECO:0000259" key="2">
    <source>
        <dbReference type="Pfam" id="PF04601"/>
    </source>
</evidence>
<dbReference type="InterPro" id="IPR054726">
    <property type="entry name" value="Ubiq_DUF569-assoc"/>
</dbReference>
<reference evidence="5" key="1">
    <citation type="journal article" date="2017" name="Nat. Commun.">
        <title>The asparagus genome sheds light on the origin and evolution of a young Y chromosome.</title>
        <authorList>
            <person name="Harkess A."/>
            <person name="Zhou J."/>
            <person name="Xu C."/>
            <person name="Bowers J.E."/>
            <person name="Van der Hulst R."/>
            <person name="Ayyampalayam S."/>
            <person name="Mercati F."/>
            <person name="Riccardi P."/>
            <person name="McKain M.R."/>
            <person name="Kakrana A."/>
            <person name="Tang H."/>
            <person name="Ray J."/>
            <person name="Groenendijk J."/>
            <person name="Arikit S."/>
            <person name="Mathioni S.M."/>
            <person name="Nakano M."/>
            <person name="Shan H."/>
            <person name="Telgmann-Rauber A."/>
            <person name="Kanno A."/>
            <person name="Yue Z."/>
            <person name="Chen H."/>
            <person name="Li W."/>
            <person name="Chen Y."/>
            <person name="Xu X."/>
            <person name="Zhang Y."/>
            <person name="Luo S."/>
            <person name="Chen H."/>
            <person name="Gao J."/>
            <person name="Mao Z."/>
            <person name="Pires J.C."/>
            <person name="Luo M."/>
            <person name="Kudrna D."/>
            <person name="Wing R.A."/>
            <person name="Meyers B.C."/>
            <person name="Yi K."/>
            <person name="Kong H."/>
            <person name="Lavrijsen P."/>
            <person name="Sunseri F."/>
            <person name="Falavigna A."/>
            <person name="Ye Y."/>
            <person name="Leebens-Mack J.H."/>
            <person name="Chen G."/>
        </authorList>
    </citation>
    <scope>NUCLEOTIDE SEQUENCE [LARGE SCALE GENOMIC DNA]</scope>
    <source>
        <strain evidence="5">cv. DH0086</strain>
    </source>
</reference>
<evidence type="ECO:0008006" key="6">
    <source>
        <dbReference type="Google" id="ProtNLM"/>
    </source>
</evidence>
<dbReference type="PANTHER" id="PTHR31205:SF77">
    <property type="entry name" value="CROSS-LINKING PROTEIN, PUTATIVE (DUF569)-RELATED"/>
    <property type="match status" value="1"/>
</dbReference>
<keyword evidence="5" id="KW-1185">Reference proteome</keyword>
<dbReference type="Gramene" id="ONK65463">
    <property type="protein sequence ID" value="ONK65463"/>
    <property type="gene ID" value="A4U43_C07F37370"/>
</dbReference>
<evidence type="ECO:0000256" key="1">
    <source>
        <dbReference type="SAM" id="MobiDB-lite"/>
    </source>
</evidence>
<accession>A0A5P1EI87</accession>
<name>A0A5P1EI87_ASPOF</name>
<dbReference type="EMBL" id="CM007387">
    <property type="protein sequence ID" value="ONK65463.1"/>
    <property type="molecule type" value="Genomic_DNA"/>
</dbReference>
<dbReference type="AlphaFoldDB" id="A0A5P1EI87"/>
<sequence>MELFKSARTVRLKSHHEKYLQTDDDGEHVIQDRTAPPGVRRVPARSDVRLRTRYGHYLRANGGLPPWRNSITHDIPHRTTTQDWVLWDVEVVEVLQHQEWREKQQETKIYAPPPPPPETEERWGESLTEDTPSRTPSNSTKSPGRLSRDESLPSFSGSPHKSDGRSIYYVIAEDDGTIDNSTELCLTFKGTDVKELTEKLAEVTEIDDGIIVCSKNPFNGMLCPLLLHLPPNNTTMHVVVVRSSSEG</sequence>
<organism evidence="4 5">
    <name type="scientific">Asparagus officinalis</name>
    <name type="common">Garden asparagus</name>
    <dbReference type="NCBI Taxonomy" id="4686"/>
    <lineage>
        <taxon>Eukaryota</taxon>
        <taxon>Viridiplantae</taxon>
        <taxon>Streptophyta</taxon>
        <taxon>Embryophyta</taxon>
        <taxon>Tracheophyta</taxon>
        <taxon>Spermatophyta</taxon>
        <taxon>Magnoliopsida</taxon>
        <taxon>Liliopsida</taxon>
        <taxon>Asparagales</taxon>
        <taxon>Asparagaceae</taxon>
        <taxon>Asparagoideae</taxon>
        <taxon>Asparagus</taxon>
    </lineage>
</organism>
<dbReference type="SUPFAM" id="SSF50405">
    <property type="entry name" value="Actin-crosslinking proteins"/>
    <property type="match status" value="1"/>
</dbReference>
<dbReference type="Pfam" id="PF04601">
    <property type="entry name" value="DUF569"/>
    <property type="match status" value="2"/>
</dbReference>
<protein>
    <recommendedName>
        <fullName evidence="6">DUF569 domain-containing protein</fullName>
    </recommendedName>
</protein>
<dbReference type="PANTHER" id="PTHR31205">
    <property type="entry name" value="ACTIN CROSS-LINKING PROTEIN (DUF569)"/>
    <property type="match status" value="1"/>
</dbReference>
<feature type="domain" description="DUF569" evidence="2">
    <location>
        <begin position="1"/>
        <end position="34"/>
    </location>
</feature>
<proteinExistence type="predicted"/>
<gene>
    <name evidence="4" type="ORF">A4U43_C07F37370</name>
</gene>
<feature type="region of interest" description="Disordered" evidence="1">
    <location>
        <begin position="101"/>
        <end position="162"/>
    </location>
</feature>
<dbReference type="Pfam" id="PF22932">
    <property type="entry name" value="Ubiq_DUF_assoc"/>
    <property type="match status" value="1"/>
</dbReference>
<dbReference type="Proteomes" id="UP000243459">
    <property type="component" value="Chromosome 7"/>
</dbReference>
<dbReference type="InterPro" id="IPR007679">
    <property type="entry name" value="DUF569"/>
</dbReference>
<feature type="compositionally biased region" description="Polar residues" evidence="1">
    <location>
        <begin position="129"/>
        <end position="142"/>
    </location>
</feature>
<dbReference type="InterPro" id="IPR008999">
    <property type="entry name" value="Actin-crosslinking"/>
</dbReference>
<evidence type="ECO:0000259" key="3">
    <source>
        <dbReference type="Pfam" id="PF22932"/>
    </source>
</evidence>
<dbReference type="OMA" id="EVNEDIW"/>
<evidence type="ECO:0000313" key="5">
    <source>
        <dbReference type="Proteomes" id="UP000243459"/>
    </source>
</evidence>
<feature type="domain" description="DUF569" evidence="3">
    <location>
        <begin position="164"/>
        <end position="241"/>
    </location>
</feature>
<evidence type="ECO:0000313" key="4">
    <source>
        <dbReference type="EMBL" id="ONK65463.1"/>
    </source>
</evidence>